<proteinExistence type="predicted"/>
<dbReference type="InterPro" id="IPR050109">
    <property type="entry name" value="HTH-type_TetR-like_transc_reg"/>
</dbReference>
<evidence type="ECO:0000256" key="5">
    <source>
        <dbReference type="PROSITE-ProRule" id="PRU00335"/>
    </source>
</evidence>
<dbReference type="Gene3D" id="1.10.357.10">
    <property type="entry name" value="Tetracycline Repressor, domain 2"/>
    <property type="match status" value="1"/>
</dbReference>
<evidence type="ECO:0000313" key="8">
    <source>
        <dbReference type="Proteomes" id="UP000216913"/>
    </source>
</evidence>
<evidence type="ECO:0000256" key="2">
    <source>
        <dbReference type="ARBA" id="ARBA00023015"/>
    </source>
</evidence>
<dbReference type="InterPro" id="IPR009057">
    <property type="entry name" value="Homeodomain-like_sf"/>
</dbReference>
<feature type="DNA-binding region" description="H-T-H motif" evidence="5">
    <location>
        <begin position="29"/>
        <end position="48"/>
    </location>
</feature>
<dbReference type="RefSeq" id="WP_094799192.1">
    <property type="nucleotide sequence ID" value="NZ_NEVP01000004.1"/>
</dbReference>
<dbReference type="PROSITE" id="PS50977">
    <property type="entry name" value="HTH_TETR_2"/>
    <property type="match status" value="1"/>
</dbReference>
<dbReference type="PRINTS" id="PR00455">
    <property type="entry name" value="HTHTETR"/>
</dbReference>
<dbReference type="AlphaFoldDB" id="A0A261TWP7"/>
<keyword evidence="8" id="KW-1185">Reference proteome</keyword>
<evidence type="ECO:0000256" key="3">
    <source>
        <dbReference type="ARBA" id="ARBA00023125"/>
    </source>
</evidence>
<keyword evidence="3 5" id="KW-0238">DNA-binding</keyword>
<dbReference type="OrthoDB" id="63332at2"/>
<evidence type="ECO:0000313" key="7">
    <source>
        <dbReference type="EMBL" id="OZI53687.1"/>
    </source>
</evidence>
<dbReference type="GO" id="GO:0003677">
    <property type="term" value="F:DNA binding"/>
    <property type="evidence" value="ECO:0007669"/>
    <property type="project" value="UniProtKB-UniRule"/>
</dbReference>
<accession>A0A261TWP7</accession>
<organism evidence="7 8">
    <name type="scientific">Bordetella genomosp. 5</name>
    <dbReference type="NCBI Taxonomy" id="1395608"/>
    <lineage>
        <taxon>Bacteria</taxon>
        <taxon>Pseudomonadati</taxon>
        <taxon>Pseudomonadota</taxon>
        <taxon>Betaproteobacteria</taxon>
        <taxon>Burkholderiales</taxon>
        <taxon>Alcaligenaceae</taxon>
        <taxon>Bordetella</taxon>
    </lineage>
</organism>
<dbReference type="PROSITE" id="PS01081">
    <property type="entry name" value="HTH_TETR_1"/>
    <property type="match status" value="1"/>
</dbReference>
<evidence type="ECO:0000259" key="6">
    <source>
        <dbReference type="PROSITE" id="PS50977"/>
    </source>
</evidence>
<dbReference type="PANTHER" id="PTHR30055:SF222">
    <property type="entry name" value="REGULATORY PROTEIN"/>
    <property type="match status" value="1"/>
</dbReference>
<dbReference type="InterPro" id="IPR001647">
    <property type="entry name" value="HTH_TetR"/>
</dbReference>
<feature type="domain" description="HTH tetR-type" evidence="6">
    <location>
        <begin position="7"/>
        <end position="66"/>
    </location>
</feature>
<dbReference type="PANTHER" id="PTHR30055">
    <property type="entry name" value="HTH-TYPE TRANSCRIPTIONAL REGULATOR RUTR"/>
    <property type="match status" value="1"/>
</dbReference>
<evidence type="ECO:0000256" key="1">
    <source>
        <dbReference type="ARBA" id="ARBA00022491"/>
    </source>
</evidence>
<sequence length="189" mass="20900">MARPLSDLKREAILDAAARLVAEQGVGASTAQIARAAKVAEGTLFIYFDNKDALLNALFVKLETRLSQTIAEGYPADGDARSQLLHIWNTLIAWGAAQPLERKALKQLKVSQRIASCTRDQCSALFADVLSRLQASLQAYVAPDRLSFYMEHVFIGLFETTLDAIAAQPARRDEFGQAAFDLFWRGIQR</sequence>
<evidence type="ECO:0000256" key="4">
    <source>
        <dbReference type="ARBA" id="ARBA00023163"/>
    </source>
</evidence>
<keyword evidence="1" id="KW-0678">Repressor</keyword>
<protein>
    <submittedName>
        <fullName evidence="7">TetR family transcriptional regulator</fullName>
    </submittedName>
</protein>
<keyword evidence="4" id="KW-0804">Transcription</keyword>
<comment type="caution">
    <text evidence="7">The sequence shown here is derived from an EMBL/GenBank/DDBJ whole genome shotgun (WGS) entry which is preliminary data.</text>
</comment>
<dbReference type="InterPro" id="IPR023772">
    <property type="entry name" value="DNA-bd_HTH_TetR-type_CS"/>
</dbReference>
<keyword evidence="2" id="KW-0805">Transcription regulation</keyword>
<reference evidence="7 8" key="1">
    <citation type="submission" date="2017-05" db="EMBL/GenBank/DDBJ databases">
        <title>Complete and WGS of Bordetella genogroups.</title>
        <authorList>
            <person name="Spilker T."/>
            <person name="LiPuma J."/>
        </authorList>
    </citation>
    <scope>NUCLEOTIDE SEQUENCE [LARGE SCALE GENOMIC DNA]</scope>
    <source>
        <strain evidence="7 8">AU10456</strain>
    </source>
</reference>
<gene>
    <name evidence="7" type="ORF">CAL25_06890</name>
</gene>
<dbReference type="Proteomes" id="UP000216913">
    <property type="component" value="Unassembled WGS sequence"/>
</dbReference>
<name>A0A261TWP7_9BORD</name>
<dbReference type="Pfam" id="PF00440">
    <property type="entry name" value="TetR_N"/>
    <property type="match status" value="1"/>
</dbReference>
<dbReference type="EMBL" id="NEVP01000004">
    <property type="protein sequence ID" value="OZI53687.1"/>
    <property type="molecule type" value="Genomic_DNA"/>
</dbReference>
<dbReference type="SUPFAM" id="SSF46689">
    <property type="entry name" value="Homeodomain-like"/>
    <property type="match status" value="1"/>
</dbReference>